<evidence type="ECO:0000256" key="2">
    <source>
        <dbReference type="PIRSR" id="PIRSR640198-2"/>
    </source>
</evidence>
<dbReference type="PROSITE" id="PS51459">
    <property type="entry name" value="FIDO"/>
    <property type="match status" value="1"/>
</dbReference>
<protein>
    <submittedName>
        <fullName evidence="4">Fic family protein</fullName>
    </submittedName>
</protein>
<dbReference type="InterPro" id="IPR040198">
    <property type="entry name" value="Fido_containing"/>
</dbReference>
<accession>A0A6G8FL21</accession>
<dbReference type="AlphaFoldDB" id="A0A6G8FL21"/>
<evidence type="ECO:0000313" key="4">
    <source>
        <dbReference type="EMBL" id="QIM17051.1"/>
    </source>
</evidence>
<evidence type="ECO:0000313" key="5">
    <source>
        <dbReference type="Proteomes" id="UP000501387"/>
    </source>
</evidence>
<organism evidence="4 5">
    <name type="scientific">Leucobacter insecticola</name>
    <dbReference type="NCBI Taxonomy" id="2714934"/>
    <lineage>
        <taxon>Bacteria</taxon>
        <taxon>Bacillati</taxon>
        <taxon>Actinomycetota</taxon>
        <taxon>Actinomycetes</taxon>
        <taxon>Micrococcales</taxon>
        <taxon>Microbacteriaceae</taxon>
        <taxon>Leucobacter</taxon>
    </lineage>
</organism>
<feature type="binding site" evidence="2">
    <location>
        <begin position="225"/>
        <end position="232"/>
    </location>
    <ligand>
        <name>ATP</name>
        <dbReference type="ChEBI" id="CHEBI:30616"/>
    </ligand>
</feature>
<dbReference type="Pfam" id="PF02661">
    <property type="entry name" value="Fic"/>
    <property type="match status" value="1"/>
</dbReference>
<dbReference type="GO" id="GO:0005524">
    <property type="term" value="F:ATP binding"/>
    <property type="evidence" value="ECO:0007669"/>
    <property type="project" value="UniProtKB-KW"/>
</dbReference>
<dbReference type="Pfam" id="PF13784">
    <property type="entry name" value="Fic_N"/>
    <property type="match status" value="1"/>
</dbReference>
<dbReference type="Proteomes" id="UP000501387">
    <property type="component" value="Chromosome"/>
</dbReference>
<sequence length="387" mass="42034">MGTLVPIYGTDPQLGEWTHSAFIPTPLPSSVPELSAETYLSVLKARAALSALDATAKQLPNPTLLRLPTLRREAQSTSALEGTYAPLADVLTADEDAPATPELIEVLNYVSMANIGFDKVASGFPISVTLICELQAQLMRGTQLEELSGQVRDRQVVIGQRTDADPQDFPARKSRFVPAPPGLTLESGVRDLTDWMRQDHSAAIDPVIAAAMSHYQFETLHPFMDGNGRVGRYLIVLHLQATGVLSEPTLTVSPWFEARRAAYYDHLLTVSTDGDWNGYVKFFADGLSSAAEQTKNQMIALVSVQARLKEQVRASHLRADSAHALVDLAIANPSLTIAKVETELGLSYGRANKLVNQLADLGILQALNPAGYKRRYYAPSVLAVLTS</sequence>
<evidence type="ECO:0000256" key="1">
    <source>
        <dbReference type="PIRSR" id="PIRSR640198-1"/>
    </source>
</evidence>
<dbReference type="EMBL" id="CP049934">
    <property type="protein sequence ID" value="QIM17051.1"/>
    <property type="molecule type" value="Genomic_DNA"/>
</dbReference>
<feature type="binding site" evidence="2">
    <location>
        <begin position="263"/>
        <end position="264"/>
    </location>
    <ligand>
        <name>ATP</name>
        <dbReference type="ChEBI" id="CHEBI:30616"/>
    </ligand>
</feature>
<dbReference type="KEGG" id="lins:G7067_12580"/>
<evidence type="ECO:0000259" key="3">
    <source>
        <dbReference type="PROSITE" id="PS51459"/>
    </source>
</evidence>
<dbReference type="PANTHER" id="PTHR13504:SF38">
    <property type="entry name" value="FIDO DOMAIN-CONTAINING PROTEIN"/>
    <property type="match status" value="1"/>
</dbReference>
<dbReference type="RefSeq" id="WP_166324975.1">
    <property type="nucleotide sequence ID" value="NZ_CP049934.1"/>
</dbReference>
<gene>
    <name evidence="4" type="ORF">G7067_12580</name>
</gene>
<name>A0A6G8FL21_9MICO</name>
<proteinExistence type="predicted"/>
<dbReference type="InterPro" id="IPR025758">
    <property type="entry name" value="Fic/DOC_N"/>
</dbReference>
<keyword evidence="2" id="KW-0067">ATP-binding</keyword>
<reference evidence="4 5" key="1">
    <citation type="submission" date="2020-03" db="EMBL/GenBank/DDBJ databases">
        <title>Leucobacter sp. nov., isolated from beetles.</title>
        <authorList>
            <person name="Hyun D.-W."/>
            <person name="Bae J.-W."/>
        </authorList>
    </citation>
    <scope>NUCLEOTIDE SEQUENCE [LARGE SCALE GENOMIC DNA]</scope>
    <source>
        <strain evidence="4 5">HDW9B</strain>
    </source>
</reference>
<dbReference type="PANTHER" id="PTHR13504">
    <property type="entry name" value="FIDO DOMAIN-CONTAINING PROTEIN DDB_G0283145"/>
    <property type="match status" value="1"/>
</dbReference>
<feature type="domain" description="Fido" evidence="3">
    <location>
        <begin position="126"/>
        <end position="285"/>
    </location>
</feature>
<keyword evidence="2" id="KW-0547">Nucleotide-binding</keyword>
<keyword evidence="5" id="KW-1185">Reference proteome</keyword>
<dbReference type="Gene3D" id="1.10.3290.10">
    <property type="entry name" value="Fido-like domain"/>
    <property type="match status" value="1"/>
</dbReference>
<feature type="active site" evidence="1">
    <location>
        <position position="221"/>
    </location>
</feature>
<dbReference type="InterPro" id="IPR036597">
    <property type="entry name" value="Fido-like_dom_sf"/>
</dbReference>
<dbReference type="SUPFAM" id="SSF140931">
    <property type="entry name" value="Fic-like"/>
    <property type="match status" value="1"/>
</dbReference>
<dbReference type="InterPro" id="IPR003812">
    <property type="entry name" value="Fido"/>
</dbReference>